<dbReference type="OrthoDB" id="9797095at2"/>
<dbReference type="PROSITE" id="PS50164">
    <property type="entry name" value="GIY_YIG"/>
    <property type="match status" value="1"/>
</dbReference>
<evidence type="ECO:0000313" key="4">
    <source>
        <dbReference type="Proteomes" id="UP000199649"/>
    </source>
</evidence>
<dbReference type="InterPro" id="IPR035901">
    <property type="entry name" value="GIY-YIG_endonuc_sf"/>
</dbReference>
<dbReference type="PANTHER" id="PTHR34477:SF1">
    <property type="entry name" value="UPF0213 PROTEIN YHBQ"/>
    <property type="match status" value="1"/>
</dbReference>
<keyword evidence="3" id="KW-0378">Hydrolase</keyword>
<evidence type="ECO:0000259" key="2">
    <source>
        <dbReference type="PROSITE" id="PS50164"/>
    </source>
</evidence>
<dbReference type="Pfam" id="PF01541">
    <property type="entry name" value="GIY-YIG"/>
    <property type="match status" value="1"/>
</dbReference>
<protein>
    <submittedName>
        <fullName evidence="3">Putative endonuclease</fullName>
    </submittedName>
</protein>
<dbReference type="CDD" id="cd10456">
    <property type="entry name" value="GIY-YIG_UPF0213"/>
    <property type="match status" value="1"/>
</dbReference>
<keyword evidence="3" id="KW-0540">Nuclease</keyword>
<dbReference type="RefSeq" id="WP_092667384.1">
    <property type="nucleotide sequence ID" value="NZ_LT629734.1"/>
</dbReference>
<dbReference type="AlphaFoldDB" id="A0A1H1T830"/>
<dbReference type="Gene3D" id="3.40.1440.10">
    <property type="entry name" value="GIY-YIG endonuclease"/>
    <property type="match status" value="1"/>
</dbReference>
<accession>A0A1H1T830</accession>
<organism evidence="3 4">
    <name type="scientific">Agrococcus carbonis</name>
    <dbReference type="NCBI Taxonomy" id="684552"/>
    <lineage>
        <taxon>Bacteria</taxon>
        <taxon>Bacillati</taxon>
        <taxon>Actinomycetota</taxon>
        <taxon>Actinomycetes</taxon>
        <taxon>Micrococcales</taxon>
        <taxon>Microbacteriaceae</taxon>
        <taxon>Agrococcus</taxon>
    </lineage>
</organism>
<proteinExistence type="inferred from homology"/>
<dbReference type="InterPro" id="IPR000305">
    <property type="entry name" value="GIY-YIG_endonuc"/>
</dbReference>
<gene>
    <name evidence="3" type="ORF">SAMN04489719_2602</name>
</gene>
<dbReference type="PANTHER" id="PTHR34477">
    <property type="entry name" value="UPF0213 PROTEIN YHBQ"/>
    <property type="match status" value="1"/>
</dbReference>
<dbReference type="EMBL" id="LT629734">
    <property type="protein sequence ID" value="SDS56308.1"/>
    <property type="molecule type" value="Genomic_DNA"/>
</dbReference>
<reference evidence="4" key="1">
    <citation type="submission" date="2016-10" db="EMBL/GenBank/DDBJ databases">
        <authorList>
            <person name="Varghese N."/>
            <person name="Submissions S."/>
        </authorList>
    </citation>
    <scope>NUCLEOTIDE SEQUENCE [LARGE SCALE GENOMIC DNA]</scope>
    <source>
        <strain evidence="4">DSM 22965</strain>
    </source>
</reference>
<dbReference type="SUPFAM" id="SSF82771">
    <property type="entry name" value="GIY-YIG endonuclease"/>
    <property type="match status" value="1"/>
</dbReference>
<evidence type="ECO:0000313" key="3">
    <source>
        <dbReference type="EMBL" id="SDS56308.1"/>
    </source>
</evidence>
<keyword evidence="4" id="KW-1185">Reference proteome</keyword>
<evidence type="ECO:0000256" key="1">
    <source>
        <dbReference type="ARBA" id="ARBA00007435"/>
    </source>
</evidence>
<dbReference type="GO" id="GO:0004519">
    <property type="term" value="F:endonuclease activity"/>
    <property type="evidence" value="ECO:0007669"/>
    <property type="project" value="UniProtKB-KW"/>
</dbReference>
<feature type="domain" description="GIY-YIG" evidence="2">
    <location>
        <begin position="1"/>
        <end position="77"/>
    </location>
</feature>
<dbReference type="InterPro" id="IPR050190">
    <property type="entry name" value="UPF0213_domain"/>
</dbReference>
<keyword evidence="3" id="KW-0255">Endonuclease</keyword>
<comment type="similarity">
    <text evidence="1">Belongs to the UPF0213 family.</text>
</comment>
<dbReference type="Proteomes" id="UP000199649">
    <property type="component" value="Chromosome I"/>
</dbReference>
<sequence length="101" mass="11602">MPFMYIVRCADGSLYVGSSWDADRRVAEHNQGIGAAYTRRRRPVELVYAEWFDRIEDAYLAEKQVQGWGRRKRLMLIEGRADELPGSGSRARRRKGGEPVS</sequence>
<name>A0A1H1T830_9MICO</name>